<dbReference type="EMBL" id="QGKV02001556">
    <property type="protein sequence ID" value="KAF3518790.1"/>
    <property type="molecule type" value="Genomic_DNA"/>
</dbReference>
<keyword evidence="2" id="KW-1185">Reference proteome</keyword>
<protein>
    <submittedName>
        <fullName evidence="1">Uncharacterized protein</fullName>
    </submittedName>
</protein>
<evidence type="ECO:0000313" key="1">
    <source>
        <dbReference type="EMBL" id="KAF3518790.1"/>
    </source>
</evidence>
<proteinExistence type="predicted"/>
<comment type="caution">
    <text evidence="1">The sequence shown here is derived from an EMBL/GenBank/DDBJ whole genome shotgun (WGS) entry which is preliminary data.</text>
</comment>
<dbReference type="Proteomes" id="UP000266723">
    <property type="component" value="Unassembled WGS sequence"/>
</dbReference>
<gene>
    <name evidence="1" type="ORF">DY000_02061220</name>
</gene>
<evidence type="ECO:0000313" key="2">
    <source>
        <dbReference type="Proteomes" id="UP000266723"/>
    </source>
</evidence>
<organism evidence="1 2">
    <name type="scientific">Brassica cretica</name>
    <name type="common">Mustard</name>
    <dbReference type="NCBI Taxonomy" id="69181"/>
    <lineage>
        <taxon>Eukaryota</taxon>
        <taxon>Viridiplantae</taxon>
        <taxon>Streptophyta</taxon>
        <taxon>Embryophyta</taxon>
        <taxon>Tracheophyta</taxon>
        <taxon>Spermatophyta</taxon>
        <taxon>Magnoliopsida</taxon>
        <taxon>eudicotyledons</taxon>
        <taxon>Gunneridae</taxon>
        <taxon>Pentapetalae</taxon>
        <taxon>rosids</taxon>
        <taxon>malvids</taxon>
        <taxon>Brassicales</taxon>
        <taxon>Brassicaceae</taxon>
        <taxon>Brassiceae</taxon>
        <taxon>Brassica</taxon>
    </lineage>
</organism>
<accession>A0ABQ7AWP1</accession>
<sequence length="244" mass="27819">MLQFHYLLEGIAIGVSFIQAWSLDHTLNINNTTTTEIAQSVTRDHIHQSYVVQNGPKLMRESINSEAGFRTALVLLGALSPRKRGVLDKVLVSSQYFCNFIDLGCRIRLFRCKTESAKFLEQNAKVMALQVLRRLIAINLSKDKLFVLETVYSLEYNRSAEVEPKLCFMSNREMWMRHKTDFLQPASACRQWSGLSSESWDTDLWSRNFGTIIETHGAVSTVVVRSENHLLRDKLFVTGVNGNT</sequence>
<name>A0ABQ7AWP1_BRACR</name>
<reference evidence="1 2" key="1">
    <citation type="journal article" date="2020" name="BMC Genomics">
        <title>Intraspecific diversification of the crop wild relative Brassica cretica Lam. using demographic model selection.</title>
        <authorList>
            <person name="Kioukis A."/>
            <person name="Michalopoulou V.A."/>
            <person name="Briers L."/>
            <person name="Pirintsos S."/>
            <person name="Studholme D.J."/>
            <person name="Pavlidis P."/>
            <person name="Sarris P.F."/>
        </authorList>
    </citation>
    <scope>NUCLEOTIDE SEQUENCE [LARGE SCALE GENOMIC DNA]</scope>
    <source>
        <strain evidence="2">cv. PFS-1207/04</strain>
    </source>
</reference>